<evidence type="ECO:0000256" key="5">
    <source>
        <dbReference type="ARBA" id="ARBA00022692"/>
    </source>
</evidence>
<dbReference type="GO" id="GO:0016020">
    <property type="term" value="C:membrane"/>
    <property type="evidence" value="ECO:0007669"/>
    <property type="project" value="UniProtKB-SubCell"/>
</dbReference>
<reference evidence="9" key="1">
    <citation type="journal article" date="2020" name="bioRxiv">
        <title>Comparative genomics of Chlamydomonas.</title>
        <authorList>
            <person name="Craig R.J."/>
            <person name="Hasan A.R."/>
            <person name="Ness R.W."/>
            <person name="Keightley P.D."/>
        </authorList>
    </citation>
    <scope>NUCLEOTIDE SEQUENCE</scope>
    <source>
        <strain evidence="9">CCAP 11/173</strain>
    </source>
</reference>
<proteinExistence type="inferred from homology"/>
<keyword evidence="3" id="KW-0150">Chloroplast</keyword>
<evidence type="ECO:0000256" key="8">
    <source>
        <dbReference type="ARBA" id="ARBA00037956"/>
    </source>
</evidence>
<keyword evidence="7" id="KW-0472">Membrane</keyword>
<dbReference type="Pfam" id="PF00504">
    <property type="entry name" value="Chloroa_b-bind"/>
    <property type="match status" value="1"/>
</dbReference>
<keyword evidence="5" id="KW-0812">Transmembrane</keyword>
<keyword evidence="4" id="KW-0934">Plastid</keyword>
<name>A0A835TG72_9CHLO</name>
<gene>
    <name evidence="9" type="ORF">HYH02_010607</name>
</gene>
<evidence type="ECO:0000256" key="4">
    <source>
        <dbReference type="ARBA" id="ARBA00022640"/>
    </source>
</evidence>
<dbReference type="GO" id="GO:0009507">
    <property type="term" value="C:chloroplast"/>
    <property type="evidence" value="ECO:0007669"/>
    <property type="project" value="UniProtKB-SubCell"/>
</dbReference>
<evidence type="ECO:0000256" key="7">
    <source>
        <dbReference type="ARBA" id="ARBA00023136"/>
    </source>
</evidence>
<accession>A0A835TG72</accession>
<dbReference type="AlphaFoldDB" id="A0A835TG72"/>
<dbReference type="Proteomes" id="UP000613740">
    <property type="component" value="Unassembled WGS sequence"/>
</dbReference>
<sequence length="176" mass="18761">MQSLSARPCLLRAQRPFTGAKSRSIVCVRAEASSSSPVPIPTWPKDTESARDVFSFGGSAPERVNGRVAMIGFVSILGPELSKKQPVLEQVGDAWFGVLLFSLTITFASILPKLVSGVPLKELHAVATSENLKGEGLQQALSLFDTNLELWSGRLAMLGFAGLIAIEAVKGGEAFF</sequence>
<protein>
    <submittedName>
        <fullName evidence="9">Uncharacterized protein</fullName>
    </submittedName>
</protein>
<evidence type="ECO:0000256" key="2">
    <source>
        <dbReference type="ARBA" id="ARBA00004229"/>
    </source>
</evidence>
<evidence type="ECO:0000256" key="3">
    <source>
        <dbReference type="ARBA" id="ARBA00022528"/>
    </source>
</evidence>
<evidence type="ECO:0000256" key="1">
    <source>
        <dbReference type="ARBA" id="ARBA00004141"/>
    </source>
</evidence>
<dbReference type="EMBL" id="JAEHOD010000040">
    <property type="protein sequence ID" value="KAG2439729.1"/>
    <property type="molecule type" value="Genomic_DNA"/>
</dbReference>
<evidence type="ECO:0000256" key="6">
    <source>
        <dbReference type="ARBA" id="ARBA00022989"/>
    </source>
</evidence>
<dbReference type="InterPro" id="IPR022796">
    <property type="entry name" value="Chloroa_b-bind"/>
</dbReference>
<evidence type="ECO:0000313" key="9">
    <source>
        <dbReference type="EMBL" id="KAG2439729.1"/>
    </source>
</evidence>
<evidence type="ECO:0000313" key="10">
    <source>
        <dbReference type="Proteomes" id="UP000613740"/>
    </source>
</evidence>
<comment type="subcellular location">
    <subcellularLocation>
        <location evidence="1">Membrane</location>
        <topology evidence="1">Multi-pass membrane protein</topology>
    </subcellularLocation>
    <subcellularLocation>
        <location evidence="2">Plastid</location>
        <location evidence="2">Chloroplast</location>
    </subcellularLocation>
</comment>
<dbReference type="PANTHER" id="PTHR14154">
    <property type="entry name" value="UPF0041 BRAIN PROTEIN 44-RELATED"/>
    <property type="match status" value="1"/>
</dbReference>
<keyword evidence="10" id="KW-1185">Reference proteome</keyword>
<dbReference type="OrthoDB" id="513190at2759"/>
<comment type="caution">
    <text evidence="9">The sequence shown here is derived from an EMBL/GenBank/DDBJ whole genome shotgun (WGS) entry which is preliminary data.</text>
</comment>
<dbReference type="Gene3D" id="1.10.3460.10">
    <property type="entry name" value="Chlorophyll a/b binding protein domain"/>
    <property type="match status" value="1"/>
</dbReference>
<dbReference type="SUPFAM" id="SSF103511">
    <property type="entry name" value="Chlorophyll a-b binding protein"/>
    <property type="match status" value="1"/>
</dbReference>
<keyword evidence="6" id="KW-1133">Transmembrane helix</keyword>
<organism evidence="9 10">
    <name type="scientific">Chlamydomonas schloesseri</name>
    <dbReference type="NCBI Taxonomy" id="2026947"/>
    <lineage>
        <taxon>Eukaryota</taxon>
        <taxon>Viridiplantae</taxon>
        <taxon>Chlorophyta</taxon>
        <taxon>core chlorophytes</taxon>
        <taxon>Chlorophyceae</taxon>
        <taxon>CS clade</taxon>
        <taxon>Chlamydomonadales</taxon>
        <taxon>Chlamydomonadaceae</taxon>
        <taxon>Chlamydomonas</taxon>
    </lineage>
</organism>
<comment type="similarity">
    <text evidence="8">Belongs to the ELIP/psbS family.</text>
</comment>